<dbReference type="Proteomes" id="UP000775547">
    <property type="component" value="Unassembled WGS sequence"/>
</dbReference>
<feature type="compositionally biased region" description="Basic and acidic residues" evidence="1">
    <location>
        <begin position="33"/>
        <end position="48"/>
    </location>
</feature>
<reference evidence="2" key="1">
    <citation type="submission" date="2020-07" db="EMBL/GenBank/DDBJ databases">
        <authorList>
            <person name="Nieuwenhuis M."/>
            <person name="Van De Peppel L.J.J."/>
        </authorList>
    </citation>
    <scope>NUCLEOTIDE SEQUENCE</scope>
    <source>
        <strain evidence="2">AP01</strain>
        <tissue evidence="2">Mycelium</tissue>
    </source>
</reference>
<feature type="compositionally biased region" description="Polar residues" evidence="1">
    <location>
        <begin position="159"/>
        <end position="175"/>
    </location>
</feature>
<sequence length="476" mass="51659">MNDIPYTTPEEDPFNVQPFLQPRRRRSSLLDKWINEQQKKSDHGEHPSTPHINPYLAYPELGHGVPNVSRDDVVTLDNYDLVNDDDIPPQSDSEKQEVPGTPTTSRTRRASKLLNTPSSFRTFNLPFRSSSPASLSVQDPGSPRSMFSFIPRTPRHSTDATIGNTRSSSRQHNRSISLSTLSITGKNPCFSDAPAASPSTAKWRPSVLGHFAASSTSISVPSDTTPSRPSISSGDTYTSGTGTVTTTTDSELPMTPSRMNFMDSIRFRSKSGSVFSSGSGIMSSSSLRSQKLGTSLGNSSVPALSIIGSGPATASTSTLADRNNTVRIPLAPKPASRLANSNLYDGDGDDDEDDDTCQPVAQPTKPLDPTRPHVAYSSTGGTLPRVNLASLSSRHRKKKKLVISGIGSHEARKFEGVKRWCESFGEVSQIVRMPNGDLHVHFRLPEVADTVCRLRAKVYITGVGSVQLSWYTGDKR</sequence>
<organism evidence="2 3">
    <name type="scientific">Asterophora parasitica</name>
    <dbReference type="NCBI Taxonomy" id="117018"/>
    <lineage>
        <taxon>Eukaryota</taxon>
        <taxon>Fungi</taxon>
        <taxon>Dikarya</taxon>
        <taxon>Basidiomycota</taxon>
        <taxon>Agaricomycotina</taxon>
        <taxon>Agaricomycetes</taxon>
        <taxon>Agaricomycetidae</taxon>
        <taxon>Agaricales</taxon>
        <taxon>Tricholomatineae</taxon>
        <taxon>Lyophyllaceae</taxon>
        <taxon>Asterophora</taxon>
    </lineage>
</organism>
<feature type="compositionally biased region" description="Polar residues" evidence="1">
    <location>
        <begin position="113"/>
        <end position="139"/>
    </location>
</feature>
<feature type="compositionally biased region" description="Polar residues" evidence="1">
    <location>
        <begin position="215"/>
        <end position="229"/>
    </location>
</feature>
<gene>
    <name evidence="2" type="ORF">DXG03_008086</name>
</gene>
<evidence type="ECO:0000313" key="3">
    <source>
        <dbReference type="Proteomes" id="UP000775547"/>
    </source>
</evidence>
<feature type="region of interest" description="Disordered" evidence="1">
    <location>
        <begin position="1"/>
        <end position="54"/>
    </location>
</feature>
<feature type="compositionally biased region" description="Low complexity" evidence="1">
    <location>
        <begin position="230"/>
        <end position="250"/>
    </location>
</feature>
<dbReference type="PROSITE" id="PS00482">
    <property type="entry name" value="DIHYDROOROTASE_1"/>
    <property type="match status" value="1"/>
</dbReference>
<dbReference type="InterPro" id="IPR002195">
    <property type="entry name" value="Dihydroorotase_CS"/>
</dbReference>
<dbReference type="OrthoDB" id="3071736at2759"/>
<comment type="caution">
    <text evidence="2">The sequence shown here is derived from an EMBL/GenBank/DDBJ whole genome shotgun (WGS) entry which is preliminary data.</text>
</comment>
<feature type="region of interest" description="Disordered" evidence="1">
    <location>
        <begin position="326"/>
        <end position="379"/>
    </location>
</feature>
<dbReference type="EMBL" id="JABCKV010000064">
    <property type="protein sequence ID" value="KAG5644608.1"/>
    <property type="molecule type" value="Genomic_DNA"/>
</dbReference>
<feature type="region of interest" description="Disordered" evidence="1">
    <location>
        <begin position="215"/>
        <end position="256"/>
    </location>
</feature>
<name>A0A9P7KBJ2_9AGAR</name>
<evidence type="ECO:0000256" key="1">
    <source>
        <dbReference type="SAM" id="MobiDB-lite"/>
    </source>
</evidence>
<proteinExistence type="predicted"/>
<dbReference type="AlphaFoldDB" id="A0A9P7KBJ2"/>
<evidence type="ECO:0000313" key="2">
    <source>
        <dbReference type="EMBL" id="KAG5644608.1"/>
    </source>
</evidence>
<feature type="region of interest" description="Disordered" evidence="1">
    <location>
        <begin position="80"/>
        <end position="175"/>
    </location>
</feature>
<feature type="compositionally biased region" description="Acidic residues" evidence="1">
    <location>
        <begin position="346"/>
        <end position="356"/>
    </location>
</feature>
<accession>A0A9P7KBJ2</accession>
<dbReference type="GO" id="GO:0016812">
    <property type="term" value="F:hydrolase activity, acting on carbon-nitrogen (but not peptide) bonds, in cyclic amides"/>
    <property type="evidence" value="ECO:0007669"/>
    <property type="project" value="InterPro"/>
</dbReference>
<protein>
    <submittedName>
        <fullName evidence="2">Uncharacterized protein</fullName>
    </submittedName>
</protein>
<keyword evidence="3" id="KW-1185">Reference proteome</keyword>
<reference evidence="2" key="2">
    <citation type="submission" date="2021-10" db="EMBL/GenBank/DDBJ databases">
        <title>Phylogenomics reveals ancestral predisposition of the termite-cultivated fungus Termitomyces towards a domesticated lifestyle.</title>
        <authorList>
            <person name="Auxier B."/>
            <person name="Grum-Grzhimaylo A."/>
            <person name="Cardenas M.E."/>
            <person name="Lodge J.D."/>
            <person name="Laessoe T."/>
            <person name="Pedersen O."/>
            <person name="Smith M.E."/>
            <person name="Kuyper T.W."/>
            <person name="Franco-Molano E.A."/>
            <person name="Baroni T.J."/>
            <person name="Aanen D.K."/>
        </authorList>
    </citation>
    <scope>NUCLEOTIDE SEQUENCE</scope>
    <source>
        <strain evidence="2">AP01</strain>
        <tissue evidence="2">Mycelium</tissue>
    </source>
</reference>